<evidence type="ECO:0000256" key="5">
    <source>
        <dbReference type="SAM" id="Phobius"/>
    </source>
</evidence>
<evidence type="ECO:0000313" key="8">
    <source>
        <dbReference type="Proteomes" id="UP000574369"/>
    </source>
</evidence>
<dbReference type="EMBL" id="JACHXO010000001">
    <property type="protein sequence ID" value="MBB3193283.1"/>
    <property type="molecule type" value="Genomic_DNA"/>
</dbReference>
<dbReference type="InterPro" id="IPR023346">
    <property type="entry name" value="Lysozyme-like_dom_sf"/>
</dbReference>
<keyword evidence="5" id="KW-1133">Transmembrane helix</keyword>
<dbReference type="Gene3D" id="3.30.20.10">
    <property type="entry name" value="Endochitinase, domain 2"/>
    <property type="match status" value="1"/>
</dbReference>
<evidence type="ECO:0000256" key="1">
    <source>
        <dbReference type="ARBA" id="ARBA00022801"/>
    </source>
</evidence>
<comment type="caution">
    <text evidence="7">The sequence shown here is derived from an EMBL/GenBank/DDBJ whole genome shotgun (WGS) entry which is preliminary data.</text>
</comment>
<sequence length="664" mass="70427">MANKLHNKGPAQGHRCGSTHASTRPPRTLRRHRQALALAAAVMLNGALGLGMTLATAAPTAAASSASTAQPWSASTTYATAGTFVTYRATVNGQLKEATFINAWWTQGDAPSFVSSDGPWKQVGAVQLIQPDGSATVEAAPPWFGTAAYVGGSVVTVDTSSGRQCYKAKYWTQGFDPTTAVSQPWETPWEALAACPAAPTRPSSGDPTSADPGNTGNTGNDDVNGTGNGSGVNSTPTPVAPAASSSPPPPRTDKLPPQSGTQAPPLPTGTPIVPPVTADIPPASPVKAPALTPGADLPAQGYAFLRRVTVEDWDWLFPLRSGRYDVNGGTRNTAPFAQPDGSTDTFQLAAFRRAVLEYNAWAKANGYKQFLNEGTLKQQAEEFLVFWAKSSRETSGSWSNAPAPWITSLNDDNGTTMNVWKGGLYWVEEVGYSSRPDGTSPAIGYVDTGSAAFPPAPGRSYHGRGVIQLSWNYNYGAFSRWLYDSGLMRDVITAPDTLLQRPDLVASNGALSILSGIWFWMTPQGQKPSSHDVLYGDMTHISTSGTDTGLPQLRTGLTVRGAATGPVAAGDTTDEQVMAFRIGSIINIVNGGLECNGAASWHNGPPQRVSYYNAYTAYFNQKMPDLQATRVRAATNVWDARVSTSSPEALQSATCFNQKSYYGW</sequence>
<name>A0ABR6GME5_9BURK</name>
<protein>
    <submittedName>
        <fullName evidence="7">Chitodextrinase</fullName>
    </submittedName>
</protein>
<keyword evidence="2" id="KW-0611">Plant defense</keyword>
<dbReference type="CDD" id="cd00325">
    <property type="entry name" value="chitinase_GH19"/>
    <property type="match status" value="1"/>
</dbReference>
<feature type="domain" description="Chitin-binding type-3" evidence="6">
    <location>
        <begin position="69"/>
        <end position="123"/>
    </location>
</feature>
<feature type="region of interest" description="Disordered" evidence="4">
    <location>
        <begin position="196"/>
        <end position="295"/>
    </location>
</feature>
<dbReference type="InterPro" id="IPR000726">
    <property type="entry name" value="Glyco_hydro_19_cat"/>
</dbReference>
<dbReference type="PANTHER" id="PTHR22595">
    <property type="entry name" value="CHITINASE-RELATED"/>
    <property type="match status" value="1"/>
</dbReference>
<dbReference type="CDD" id="cd12215">
    <property type="entry name" value="ChiC_BD"/>
    <property type="match status" value="2"/>
</dbReference>
<dbReference type="Gene3D" id="1.10.530.10">
    <property type="match status" value="1"/>
</dbReference>
<feature type="domain" description="Chitin-binding type-3" evidence="6">
    <location>
        <begin position="140"/>
        <end position="188"/>
    </location>
</feature>
<feature type="region of interest" description="Disordered" evidence="4">
    <location>
        <begin position="1"/>
        <end position="29"/>
    </location>
</feature>
<dbReference type="PANTHER" id="PTHR22595:SF79">
    <property type="entry name" value="CHITINASE 12"/>
    <property type="match status" value="1"/>
</dbReference>
<dbReference type="Pfam" id="PF00182">
    <property type="entry name" value="Glyco_hydro_19"/>
    <property type="match status" value="1"/>
</dbReference>
<proteinExistence type="predicted"/>
<feature type="compositionally biased region" description="Pro residues" evidence="4">
    <location>
        <begin position="264"/>
        <end position="274"/>
    </location>
</feature>
<evidence type="ECO:0000259" key="6">
    <source>
        <dbReference type="SMART" id="SM00495"/>
    </source>
</evidence>
<dbReference type="InterPro" id="IPR036573">
    <property type="entry name" value="CBM_sf_5/12"/>
</dbReference>
<organism evidence="7 8">
    <name type="scientific">Roseateles terrae</name>
    <dbReference type="NCBI Taxonomy" id="431060"/>
    <lineage>
        <taxon>Bacteria</taxon>
        <taxon>Pseudomonadati</taxon>
        <taxon>Pseudomonadota</taxon>
        <taxon>Betaproteobacteria</taxon>
        <taxon>Burkholderiales</taxon>
        <taxon>Sphaerotilaceae</taxon>
        <taxon>Roseateles</taxon>
    </lineage>
</organism>
<evidence type="ECO:0000256" key="4">
    <source>
        <dbReference type="SAM" id="MobiDB-lite"/>
    </source>
</evidence>
<feature type="compositionally biased region" description="Low complexity" evidence="4">
    <location>
        <begin position="212"/>
        <end position="245"/>
    </location>
</feature>
<reference evidence="7 8" key="1">
    <citation type="submission" date="2020-08" db="EMBL/GenBank/DDBJ databases">
        <title>Genomic Encyclopedia of Type Strains, Phase III (KMG-III): the genomes of soil and plant-associated and newly described type strains.</title>
        <authorList>
            <person name="Whitman W."/>
        </authorList>
    </citation>
    <scope>NUCLEOTIDE SEQUENCE [LARGE SCALE GENOMIC DNA]</scope>
    <source>
        <strain evidence="7 8">CECT 7247</strain>
    </source>
</reference>
<dbReference type="SMART" id="SM00495">
    <property type="entry name" value="ChtBD3"/>
    <property type="match status" value="2"/>
</dbReference>
<dbReference type="SUPFAM" id="SSF51055">
    <property type="entry name" value="Carbohydrate binding domain"/>
    <property type="match status" value="2"/>
</dbReference>
<keyword evidence="5" id="KW-0472">Membrane</keyword>
<dbReference type="Gene3D" id="2.10.10.20">
    <property type="entry name" value="Carbohydrate-binding module superfamily 5/12"/>
    <property type="match status" value="2"/>
</dbReference>
<evidence type="ECO:0000313" key="7">
    <source>
        <dbReference type="EMBL" id="MBB3193283.1"/>
    </source>
</evidence>
<dbReference type="RefSeq" id="WP_088449103.1">
    <property type="nucleotide sequence ID" value="NZ_JACHXO010000001.1"/>
</dbReference>
<keyword evidence="1" id="KW-0378">Hydrolase</keyword>
<keyword evidence="8" id="KW-1185">Reference proteome</keyword>
<accession>A0ABR6GME5</accession>
<keyword evidence="5" id="KW-0812">Transmembrane</keyword>
<feature type="transmembrane region" description="Helical" evidence="5">
    <location>
        <begin position="35"/>
        <end position="58"/>
    </location>
</feature>
<gene>
    <name evidence="7" type="ORF">FHS28_000648</name>
</gene>
<evidence type="ECO:0000256" key="3">
    <source>
        <dbReference type="ARBA" id="ARBA00023157"/>
    </source>
</evidence>
<dbReference type="Proteomes" id="UP000574369">
    <property type="component" value="Unassembled WGS sequence"/>
</dbReference>
<dbReference type="InterPro" id="IPR003610">
    <property type="entry name" value="CBM5/12"/>
</dbReference>
<keyword evidence="3" id="KW-1015">Disulfide bond</keyword>
<dbReference type="SUPFAM" id="SSF53955">
    <property type="entry name" value="Lysozyme-like"/>
    <property type="match status" value="1"/>
</dbReference>
<evidence type="ECO:0000256" key="2">
    <source>
        <dbReference type="ARBA" id="ARBA00022821"/>
    </source>
</evidence>